<comment type="caution">
    <text evidence="3">The sequence shown here is derived from an EMBL/GenBank/DDBJ whole genome shotgun (WGS) entry which is preliminary data.</text>
</comment>
<accession>A0ABV7SG50</accession>
<protein>
    <recommendedName>
        <fullName evidence="5">Sensor domain-containing protein</fullName>
    </recommendedName>
</protein>
<proteinExistence type="predicted"/>
<dbReference type="EMBL" id="JBHRWR010000016">
    <property type="protein sequence ID" value="MFC3575958.1"/>
    <property type="molecule type" value="Genomic_DNA"/>
</dbReference>
<gene>
    <name evidence="3" type="ORF">ACFOZ0_22260</name>
</gene>
<keyword evidence="2" id="KW-1133">Transmembrane helix</keyword>
<feature type="region of interest" description="Disordered" evidence="1">
    <location>
        <begin position="180"/>
        <end position="200"/>
    </location>
</feature>
<evidence type="ECO:0000256" key="2">
    <source>
        <dbReference type="SAM" id="Phobius"/>
    </source>
</evidence>
<evidence type="ECO:0000313" key="4">
    <source>
        <dbReference type="Proteomes" id="UP001595701"/>
    </source>
</evidence>
<dbReference type="RefSeq" id="WP_310765748.1">
    <property type="nucleotide sequence ID" value="NZ_JBHRWR010000016.1"/>
</dbReference>
<evidence type="ECO:0000256" key="1">
    <source>
        <dbReference type="SAM" id="MobiDB-lite"/>
    </source>
</evidence>
<feature type="compositionally biased region" description="Pro residues" evidence="1">
    <location>
        <begin position="189"/>
        <end position="200"/>
    </location>
</feature>
<keyword evidence="2" id="KW-0812">Transmembrane</keyword>
<sequence length="200" mass="21066">MGAPAGHGTEGPLAEFGALRQEILRRQATQHNVLALQLTISGAVFSFTLTGASRSGFLLIVPISTYMLCSRFVEDHVGIGQLGRYIREHLSPRIPGGLDWESWIARNPARFGIPGLLWVYAYYVTYPGVAVLALGAAAPSTFTIGHGSRPLAVTVGLSAVWMLGLSATALCCLLLRRTTGSTGTSNPPAQTPPTGPGPTP</sequence>
<reference evidence="4" key="1">
    <citation type="journal article" date="2019" name="Int. J. Syst. Evol. Microbiol.">
        <title>The Global Catalogue of Microorganisms (GCM) 10K type strain sequencing project: providing services to taxonomists for standard genome sequencing and annotation.</title>
        <authorList>
            <consortium name="The Broad Institute Genomics Platform"/>
            <consortium name="The Broad Institute Genome Sequencing Center for Infectious Disease"/>
            <person name="Wu L."/>
            <person name="Ma J."/>
        </authorList>
    </citation>
    <scope>NUCLEOTIDE SEQUENCE [LARGE SCALE GENOMIC DNA]</scope>
    <source>
        <strain evidence="4">CGMCC 4.7035</strain>
    </source>
</reference>
<keyword evidence="2" id="KW-0472">Membrane</keyword>
<keyword evidence="4" id="KW-1185">Reference proteome</keyword>
<feature type="transmembrane region" description="Helical" evidence="2">
    <location>
        <begin position="116"/>
        <end position="138"/>
    </location>
</feature>
<feature type="transmembrane region" description="Helical" evidence="2">
    <location>
        <begin position="150"/>
        <end position="175"/>
    </location>
</feature>
<dbReference type="Proteomes" id="UP001595701">
    <property type="component" value="Unassembled WGS sequence"/>
</dbReference>
<organism evidence="3 4">
    <name type="scientific">Streptomyces yaanensis</name>
    <dbReference type="NCBI Taxonomy" id="1142239"/>
    <lineage>
        <taxon>Bacteria</taxon>
        <taxon>Bacillati</taxon>
        <taxon>Actinomycetota</taxon>
        <taxon>Actinomycetes</taxon>
        <taxon>Kitasatosporales</taxon>
        <taxon>Streptomycetaceae</taxon>
        <taxon>Streptomyces</taxon>
    </lineage>
</organism>
<evidence type="ECO:0008006" key="5">
    <source>
        <dbReference type="Google" id="ProtNLM"/>
    </source>
</evidence>
<name>A0ABV7SG50_9ACTN</name>
<evidence type="ECO:0000313" key="3">
    <source>
        <dbReference type="EMBL" id="MFC3575958.1"/>
    </source>
</evidence>